<accession>A0ABP0FXV3</accession>
<evidence type="ECO:0000256" key="3">
    <source>
        <dbReference type="ARBA" id="ARBA00023239"/>
    </source>
</evidence>
<name>A0ABP0FXV3_CLALP</name>
<evidence type="ECO:0000256" key="1">
    <source>
        <dbReference type="ARBA" id="ARBA00001933"/>
    </source>
</evidence>
<keyword evidence="3" id="KW-0456">Lyase</keyword>
<comment type="cofactor">
    <cofactor evidence="1">
        <name>pyridoxal 5'-phosphate</name>
        <dbReference type="ChEBI" id="CHEBI:597326"/>
    </cofactor>
</comment>
<keyword evidence="8" id="KW-1185">Reference proteome</keyword>
<sequence length="326" mass="35626">MERTMNIQDIHSSIKQAYHRIKPYVYHTPLVHSLPFSNNTKVNVYLKLESEQKTGSFKVRGSFNKLLGETSDLNHEYVTASTGNHGMACALALSTLGKKGVVFVPITVNPAKESSLREYGIELRKYGDDCVKTEREARQYAVANEMAYISPYADMQIIYGQGTIAEELAQDLSHIDAVFVTVGGGGLISGIGSYFKVFSKETEIVGCLPENSPVMMESVKSGHIIEMESLETLSDASAGGIEQGSPTVPICQVVVDRWVTVSEEEIANAMLLVLEKHHKVVEGAAGVALASFFKCSKEYEGKNVVIVLCGSNLSMDNLKFVISKSK</sequence>
<evidence type="ECO:0000313" key="8">
    <source>
        <dbReference type="Proteomes" id="UP001642483"/>
    </source>
</evidence>
<evidence type="ECO:0000259" key="6">
    <source>
        <dbReference type="Pfam" id="PF00291"/>
    </source>
</evidence>
<organism evidence="7 8">
    <name type="scientific">Clavelina lepadiformis</name>
    <name type="common">Light-bulb sea squirt</name>
    <name type="synonym">Ascidia lepadiformis</name>
    <dbReference type="NCBI Taxonomy" id="159417"/>
    <lineage>
        <taxon>Eukaryota</taxon>
        <taxon>Metazoa</taxon>
        <taxon>Chordata</taxon>
        <taxon>Tunicata</taxon>
        <taxon>Ascidiacea</taxon>
        <taxon>Aplousobranchia</taxon>
        <taxon>Clavelinidae</taxon>
        <taxon>Clavelina</taxon>
    </lineage>
</organism>
<comment type="caution">
    <text evidence="7">The sequence shown here is derived from an EMBL/GenBank/DDBJ whole genome shotgun (WGS) entry which is preliminary data.</text>
</comment>
<protein>
    <recommendedName>
        <fullName evidence="4">L-serine deaminase</fullName>
    </recommendedName>
    <alternativeName>
        <fullName evidence="5">L-threonine dehydratase</fullName>
    </alternativeName>
</protein>
<dbReference type="Gene3D" id="3.40.50.1100">
    <property type="match status" value="2"/>
</dbReference>
<evidence type="ECO:0000256" key="4">
    <source>
        <dbReference type="ARBA" id="ARBA00041766"/>
    </source>
</evidence>
<dbReference type="PANTHER" id="PTHR48078">
    <property type="entry name" value="THREONINE DEHYDRATASE, MITOCHONDRIAL-RELATED"/>
    <property type="match status" value="1"/>
</dbReference>
<dbReference type="EMBL" id="CAWYQH010000097">
    <property type="protein sequence ID" value="CAK8683249.1"/>
    <property type="molecule type" value="Genomic_DNA"/>
</dbReference>
<dbReference type="PANTHER" id="PTHR48078:SF6">
    <property type="entry name" value="L-THREONINE DEHYDRATASE CATABOLIC TDCB"/>
    <property type="match status" value="1"/>
</dbReference>
<evidence type="ECO:0000256" key="5">
    <source>
        <dbReference type="ARBA" id="ARBA00042605"/>
    </source>
</evidence>
<evidence type="ECO:0000256" key="2">
    <source>
        <dbReference type="ARBA" id="ARBA00022898"/>
    </source>
</evidence>
<dbReference type="NCBIfam" id="NF005292">
    <property type="entry name" value="PRK06815.1"/>
    <property type="match status" value="1"/>
</dbReference>
<dbReference type="SUPFAM" id="SSF53686">
    <property type="entry name" value="Tryptophan synthase beta subunit-like PLP-dependent enzymes"/>
    <property type="match status" value="1"/>
</dbReference>
<proteinExistence type="predicted"/>
<gene>
    <name evidence="7" type="ORF">CVLEPA_LOCUS14341</name>
</gene>
<dbReference type="InterPro" id="IPR036052">
    <property type="entry name" value="TrpB-like_PALP_sf"/>
</dbReference>
<dbReference type="Pfam" id="PF00291">
    <property type="entry name" value="PALP"/>
    <property type="match status" value="1"/>
</dbReference>
<keyword evidence="2" id="KW-0663">Pyridoxal phosphate</keyword>
<reference evidence="7 8" key="1">
    <citation type="submission" date="2024-02" db="EMBL/GenBank/DDBJ databases">
        <authorList>
            <person name="Daric V."/>
            <person name="Darras S."/>
        </authorList>
    </citation>
    <scope>NUCLEOTIDE SEQUENCE [LARGE SCALE GENOMIC DNA]</scope>
</reference>
<feature type="domain" description="Tryptophan synthase beta chain-like PALP" evidence="6">
    <location>
        <begin position="22"/>
        <end position="310"/>
    </location>
</feature>
<evidence type="ECO:0000313" key="7">
    <source>
        <dbReference type="EMBL" id="CAK8683249.1"/>
    </source>
</evidence>
<dbReference type="Proteomes" id="UP001642483">
    <property type="component" value="Unassembled WGS sequence"/>
</dbReference>
<dbReference type="InterPro" id="IPR050147">
    <property type="entry name" value="Ser/Thr_Dehydratase"/>
</dbReference>
<dbReference type="InterPro" id="IPR001926">
    <property type="entry name" value="TrpB-like_PALP"/>
</dbReference>